<dbReference type="Proteomes" id="UP001163223">
    <property type="component" value="Chromosome"/>
</dbReference>
<accession>A0ACD4NME7</accession>
<organism evidence="1 2">
    <name type="scientific">Antarcticirhabdus aurantiaca</name>
    <dbReference type="NCBI Taxonomy" id="2606717"/>
    <lineage>
        <taxon>Bacteria</taxon>
        <taxon>Pseudomonadati</taxon>
        <taxon>Pseudomonadota</taxon>
        <taxon>Alphaproteobacteria</taxon>
        <taxon>Hyphomicrobiales</taxon>
        <taxon>Aurantimonadaceae</taxon>
        <taxon>Antarcticirhabdus</taxon>
    </lineage>
</organism>
<keyword evidence="2" id="KW-1185">Reference proteome</keyword>
<name>A0ACD4NME7_9HYPH</name>
<proteinExistence type="predicted"/>
<evidence type="ECO:0000313" key="2">
    <source>
        <dbReference type="Proteomes" id="UP001163223"/>
    </source>
</evidence>
<dbReference type="EMBL" id="CP113520">
    <property type="protein sequence ID" value="WAJ28038.1"/>
    <property type="molecule type" value="Genomic_DNA"/>
</dbReference>
<protein>
    <submittedName>
        <fullName evidence="1">Uncharacterized protein</fullName>
    </submittedName>
</protein>
<sequence>MSNAATRSVFVSANSALAALIADPVLAAIPTWMQLKIEAHREATAALNRARRELDALEDASSVIDRDNPPWWLLEAEQAIDHASDWEKAALKALLAERPRSLKDAQDRACYLVSARVFGGQGSMIATLLSSMTGGEG</sequence>
<reference evidence="1" key="1">
    <citation type="submission" date="2022-11" db="EMBL/GenBank/DDBJ databases">
        <title>beta-Carotene-producing bacterium, Jeongeuplla avenae sp. nov., alleviates the salt stress of Arabidopsis seedlings.</title>
        <authorList>
            <person name="Jiang L."/>
            <person name="Lee J."/>
        </authorList>
    </citation>
    <scope>NUCLEOTIDE SEQUENCE</scope>
    <source>
        <strain evidence="1">DY_R2A_6</strain>
    </source>
</reference>
<gene>
    <name evidence="1" type="ORF">OXU80_24960</name>
</gene>
<evidence type="ECO:0000313" key="1">
    <source>
        <dbReference type="EMBL" id="WAJ28038.1"/>
    </source>
</evidence>